<name>A0A9J7DUJ8_SPOLT</name>
<accession>A0A9J7DUJ8</accession>
<sequence>MTGTYGVTVVSTDNNKKPNMRSFIIITVLSALVACYSASVLPSEEEMITVIYDENFPNGTIVSKEELDSRFTRSGLVSSWVCTVPAISRQSQVITLQYLGDSRDLVRRVVHSYTGSPTMTHSPLITNNMFVTITSRTGQEINSRVELYLY</sequence>
<proteinExistence type="predicted"/>
<keyword evidence="2" id="KW-1185">Reference proteome</keyword>
<dbReference type="AlphaFoldDB" id="A0A9J7DUJ8"/>
<evidence type="ECO:0000256" key="1">
    <source>
        <dbReference type="SAM" id="Phobius"/>
    </source>
</evidence>
<reference evidence="3" key="1">
    <citation type="submission" date="2025-08" db="UniProtKB">
        <authorList>
            <consortium name="RefSeq"/>
        </authorList>
    </citation>
    <scope>IDENTIFICATION</scope>
    <source>
        <strain evidence="3">Ishihara</strain>
        <tissue evidence="3">Whole body</tissue>
    </source>
</reference>
<dbReference type="GeneID" id="111350950"/>
<gene>
    <name evidence="3" type="primary">LOC111350950</name>
</gene>
<dbReference type="OrthoDB" id="10391388at2759"/>
<dbReference type="RefSeq" id="XP_022818446.1">
    <property type="nucleotide sequence ID" value="XM_022962678.1"/>
</dbReference>
<dbReference type="Proteomes" id="UP000301870">
    <property type="component" value="Chromosome 12"/>
</dbReference>
<feature type="transmembrane region" description="Helical" evidence="1">
    <location>
        <begin position="20"/>
        <end position="41"/>
    </location>
</feature>
<evidence type="ECO:0000313" key="3">
    <source>
        <dbReference type="RefSeq" id="XP_022818446.1"/>
    </source>
</evidence>
<keyword evidence="1" id="KW-0472">Membrane</keyword>
<evidence type="ECO:0000313" key="2">
    <source>
        <dbReference type="Proteomes" id="UP000301870"/>
    </source>
</evidence>
<keyword evidence="1" id="KW-0812">Transmembrane</keyword>
<protein>
    <submittedName>
        <fullName evidence="3">Uncharacterized protein LOC111350950</fullName>
    </submittedName>
</protein>
<keyword evidence="1" id="KW-1133">Transmembrane helix</keyword>
<organism evidence="2 3">
    <name type="scientific">Spodoptera litura</name>
    <name type="common">Asian cotton leafworm</name>
    <dbReference type="NCBI Taxonomy" id="69820"/>
    <lineage>
        <taxon>Eukaryota</taxon>
        <taxon>Metazoa</taxon>
        <taxon>Ecdysozoa</taxon>
        <taxon>Arthropoda</taxon>
        <taxon>Hexapoda</taxon>
        <taxon>Insecta</taxon>
        <taxon>Pterygota</taxon>
        <taxon>Neoptera</taxon>
        <taxon>Endopterygota</taxon>
        <taxon>Lepidoptera</taxon>
        <taxon>Glossata</taxon>
        <taxon>Ditrysia</taxon>
        <taxon>Noctuoidea</taxon>
        <taxon>Noctuidae</taxon>
        <taxon>Amphipyrinae</taxon>
        <taxon>Spodoptera</taxon>
    </lineage>
</organism>
<dbReference type="KEGG" id="sliu:111350950"/>